<dbReference type="AlphaFoldDB" id="A0A1X0NI24"/>
<evidence type="ECO:0000256" key="1">
    <source>
        <dbReference type="SAM" id="SignalP"/>
    </source>
</evidence>
<dbReference type="EMBL" id="NBCO01000047">
    <property type="protein sequence ID" value="ORC84241.1"/>
    <property type="molecule type" value="Genomic_DNA"/>
</dbReference>
<gene>
    <name evidence="2" type="ORF">TM35_000471360</name>
</gene>
<dbReference type="VEuPathDB" id="TriTrypDB:TM35_000471360"/>
<accession>A0A1X0NI24</accession>
<protein>
    <submittedName>
        <fullName evidence="2">Uncharacterized protein</fullName>
    </submittedName>
</protein>
<evidence type="ECO:0000313" key="2">
    <source>
        <dbReference type="EMBL" id="ORC84241.1"/>
    </source>
</evidence>
<feature type="signal peptide" evidence="1">
    <location>
        <begin position="1"/>
        <end position="22"/>
    </location>
</feature>
<feature type="chain" id="PRO_5012462206" evidence="1">
    <location>
        <begin position="23"/>
        <end position="111"/>
    </location>
</feature>
<evidence type="ECO:0000313" key="3">
    <source>
        <dbReference type="Proteomes" id="UP000192257"/>
    </source>
</evidence>
<dbReference type="RefSeq" id="XP_028878307.1">
    <property type="nucleotide sequence ID" value="XM_029030396.1"/>
</dbReference>
<keyword evidence="1" id="KW-0732">Signal</keyword>
<dbReference type="GeneID" id="39990176"/>
<comment type="caution">
    <text evidence="2">The sequence shown here is derived from an EMBL/GenBank/DDBJ whole genome shotgun (WGS) entry which is preliminary data.</text>
</comment>
<sequence length="111" mass="11534">MLKRKSLHLFLFLLALLVCCSCECLSTGTDAEAANNALQPNQYAGVNGFVVDSYKRGTPGGPLADNYDHYPGVDGKSIGHNKTIAEQLGIKPGVAVSQVSSASPAPAGESL</sequence>
<name>A0A1X0NI24_9TRYP</name>
<keyword evidence="3" id="KW-1185">Reference proteome</keyword>
<organism evidence="2 3">
    <name type="scientific">Trypanosoma theileri</name>
    <dbReference type="NCBI Taxonomy" id="67003"/>
    <lineage>
        <taxon>Eukaryota</taxon>
        <taxon>Discoba</taxon>
        <taxon>Euglenozoa</taxon>
        <taxon>Kinetoplastea</taxon>
        <taxon>Metakinetoplastina</taxon>
        <taxon>Trypanosomatida</taxon>
        <taxon>Trypanosomatidae</taxon>
        <taxon>Trypanosoma</taxon>
    </lineage>
</organism>
<reference evidence="2 3" key="1">
    <citation type="submission" date="2017-03" db="EMBL/GenBank/DDBJ databases">
        <title>An alternative strategy for trypanosome survival in the mammalian bloodstream revealed through genome and transcriptome analysis of the ubiquitous bovine parasite Trypanosoma (Megatrypanum) theileri.</title>
        <authorList>
            <person name="Kelly S."/>
            <person name="Ivens A."/>
            <person name="Mott A."/>
            <person name="O'Neill E."/>
            <person name="Emms D."/>
            <person name="Macleod O."/>
            <person name="Voorheis P."/>
            <person name="Matthews J."/>
            <person name="Matthews K."/>
            <person name="Carrington M."/>
        </authorList>
    </citation>
    <scope>NUCLEOTIDE SEQUENCE [LARGE SCALE GENOMIC DNA]</scope>
    <source>
        <strain evidence="2">Edinburgh</strain>
    </source>
</reference>
<proteinExistence type="predicted"/>
<dbReference type="Proteomes" id="UP000192257">
    <property type="component" value="Unassembled WGS sequence"/>
</dbReference>